<accession>A0ABY7ALB0</accession>
<evidence type="ECO:0000313" key="7">
    <source>
        <dbReference type="Proteomes" id="UP001163726"/>
    </source>
</evidence>
<dbReference type="RefSeq" id="WP_268074642.1">
    <property type="nucleotide sequence ID" value="NZ_CP109965.1"/>
</dbReference>
<evidence type="ECO:0000256" key="4">
    <source>
        <dbReference type="PIRNR" id="PIRNR006181"/>
    </source>
</evidence>
<dbReference type="PANTHER" id="PTHR30411">
    <property type="entry name" value="CYTOPLASMIC PROTEIN"/>
    <property type="match status" value="1"/>
</dbReference>
<feature type="domain" description="YbaK/aminoacyl-tRNA synthetase-associated" evidence="5">
    <location>
        <begin position="32"/>
        <end position="145"/>
    </location>
</feature>
<dbReference type="EC" id="4.2.-.-" evidence="4"/>
<organism evidence="6 7">
    <name type="scientific">Catenovulum adriaticum</name>
    <dbReference type="NCBI Taxonomy" id="2984846"/>
    <lineage>
        <taxon>Bacteria</taxon>
        <taxon>Pseudomonadati</taxon>
        <taxon>Pseudomonadota</taxon>
        <taxon>Gammaproteobacteria</taxon>
        <taxon>Alteromonadales</taxon>
        <taxon>Alteromonadaceae</taxon>
        <taxon>Catenovulum</taxon>
    </lineage>
</organism>
<evidence type="ECO:0000256" key="2">
    <source>
        <dbReference type="ARBA" id="ARBA00022917"/>
    </source>
</evidence>
<dbReference type="PANTHER" id="PTHR30411:SF0">
    <property type="entry name" value="CYS-TRNA(PRO)_CYS-TRNA(CYS) DEACYLASE YBAK"/>
    <property type="match status" value="1"/>
</dbReference>
<evidence type="ECO:0000256" key="1">
    <source>
        <dbReference type="ARBA" id="ARBA00009798"/>
    </source>
</evidence>
<keyword evidence="2 4" id="KW-0648">Protein biosynthesis</keyword>
<dbReference type="CDD" id="cd00002">
    <property type="entry name" value="YbaK_deacylase"/>
    <property type="match status" value="1"/>
</dbReference>
<dbReference type="InterPro" id="IPR007214">
    <property type="entry name" value="YbaK/aa-tRNA-synth-assoc-dom"/>
</dbReference>
<proteinExistence type="inferred from homology"/>
<dbReference type="InterPro" id="IPR036754">
    <property type="entry name" value="YbaK/aa-tRNA-synt-asso_dom_sf"/>
</dbReference>
<dbReference type="SUPFAM" id="SSF55826">
    <property type="entry name" value="YbaK/ProRS associated domain"/>
    <property type="match status" value="1"/>
</dbReference>
<name>A0ABY7ALB0_9ALTE</name>
<keyword evidence="7" id="KW-1185">Reference proteome</keyword>
<keyword evidence="3 4" id="KW-0456">Lyase</keyword>
<sequence length="155" mass="16932">MTPAINLAKQHKIVYQIHQYQHAPNAVSYGLEAADKLGCNASQVYKTLIAELDKNQLVVAVLPVNKQLNLKLLAKAAGAKKAEMAKPDAAQRATGYLLGGVSPLGQKKRLKSYICQTAQQHQTLFVSAGKRGLEIELQPQDLQQLTLAKFARLTD</sequence>
<dbReference type="InterPro" id="IPR004369">
    <property type="entry name" value="Prolyl-tRNA_editing_YbaK/EbsC"/>
</dbReference>
<evidence type="ECO:0000313" key="6">
    <source>
        <dbReference type="EMBL" id="WAJ70340.1"/>
    </source>
</evidence>
<evidence type="ECO:0000256" key="3">
    <source>
        <dbReference type="ARBA" id="ARBA00023239"/>
    </source>
</evidence>
<dbReference type="NCBIfam" id="TIGR00011">
    <property type="entry name" value="YbaK_EbsC"/>
    <property type="match status" value="1"/>
</dbReference>
<dbReference type="PIRSF" id="PIRSF006181">
    <property type="entry name" value="EbsC_YbaK"/>
    <property type="match status" value="1"/>
</dbReference>
<dbReference type="Proteomes" id="UP001163726">
    <property type="component" value="Chromosome"/>
</dbReference>
<reference evidence="6" key="1">
    <citation type="submission" date="2022-10" db="EMBL/GenBank/DDBJ databases">
        <title>Catenovulum adriacola sp. nov. isolated in the Harbour of Susak.</title>
        <authorList>
            <person name="Schoch T."/>
            <person name="Reich S.J."/>
            <person name="Stoeferle S."/>
            <person name="Flaiz M."/>
            <person name="Kazda M."/>
            <person name="Riedel C.U."/>
            <person name="Duerre P."/>
        </authorList>
    </citation>
    <scope>NUCLEOTIDE SEQUENCE</scope>
    <source>
        <strain evidence="6">TS8</strain>
    </source>
</reference>
<protein>
    <recommendedName>
        <fullName evidence="4">Cys-tRNA(Pro)/Cys-tRNA(Cys) deacylase</fullName>
        <ecNumber evidence="4">4.2.-.-</ecNumber>
    </recommendedName>
</protein>
<dbReference type="Gene3D" id="3.90.960.10">
    <property type="entry name" value="YbaK/aminoacyl-tRNA synthetase-associated domain"/>
    <property type="match status" value="1"/>
</dbReference>
<dbReference type="EMBL" id="CP109965">
    <property type="protein sequence ID" value="WAJ70340.1"/>
    <property type="molecule type" value="Genomic_DNA"/>
</dbReference>
<evidence type="ECO:0000259" key="5">
    <source>
        <dbReference type="Pfam" id="PF04073"/>
    </source>
</evidence>
<gene>
    <name evidence="6" type="primary">ybaK</name>
    <name evidence="6" type="ORF">OLW01_00550</name>
</gene>
<dbReference type="Pfam" id="PF04073">
    <property type="entry name" value="tRNA_edit"/>
    <property type="match status" value="1"/>
</dbReference>
<comment type="similarity">
    <text evidence="1 4">Belongs to the prolyl-tRNA editing family. YbaK/EbsC subfamily.</text>
</comment>